<dbReference type="Proteomes" id="UP000006727">
    <property type="component" value="Chromosome 12"/>
</dbReference>
<reference evidence="1 3" key="1">
    <citation type="journal article" date="2008" name="Science">
        <title>The Physcomitrella genome reveals evolutionary insights into the conquest of land by plants.</title>
        <authorList>
            <person name="Rensing S."/>
            <person name="Lang D."/>
            <person name="Zimmer A."/>
            <person name="Terry A."/>
            <person name="Salamov A."/>
            <person name="Shapiro H."/>
            <person name="Nishiyama T."/>
            <person name="Perroud P.-F."/>
            <person name="Lindquist E."/>
            <person name="Kamisugi Y."/>
            <person name="Tanahashi T."/>
            <person name="Sakakibara K."/>
            <person name="Fujita T."/>
            <person name="Oishi K."/>
            <person name="Shin-I T."/>
            <person name="Kuroki Y."/>
            <person name="Toyoda A."/>
            <person name="Suzuki Y."/>
            <person name="Hashimoto A."/>
            <person name="Yamaguchi K."/>
            <person name="Sugano A."/>
            <person name="Kohara Y."/>
            <person name="Fujiyama A."/>
            <person name="Anterola A."/>
            <person name="Aoki S."/>
            <person name="Ashton N."/>
            <person name="Barbazuk W.B."/>
            <person name="Barker E."/>
            <person name="Bennetzen J."/>
            <person name="Bezanilla M."/>
            <person name="Blankenship R."/>
            <person name="Cho S.H."/>
            <person name="Dutcher S."/>
            <person name="Estelle M."/>
            <person name="Fawcett J.A."/>
            <person name="Gundlach H."/>
            <person name="Hanada K."/>
            <person name="Heyl A."/>
            <person name="Hicks K.A."/>
            <person name="Hugh J."/>
            <person name="Lohr M."/>
            <person name="Mayer K."/>
            <person name="Melkozernov A."/>
            <person name="Murata T."/>
            <person name="Nelson D."/>
            <person name="Pils B."/>
            <person name="Prigge M."/>
            <person name="Reiss B."/>
            <person name="Renner T."/>
            <person name="Rombauts S."/>
            <person name="Rushton P."/>
            <person name="Sanderfoot A."/>
            <person name="Schween G."/>
            <person name="Shiu S.-H."/>
            <person name="Stueber K."/>
            <person name="Theodoulou F.L."/>
            <person name="Tu H."/>
            <person name="Van de Peer Y."/>
            <person name="Verrier P.J."/>
            <person name="Waters E."/>
            <person name="Wood A."/>
            <person name="Yang L."/>
            <person name="Cove D."/>
            <person name="Cuming A."/>
            <person name="Hasebe M."/>
            <person name="Lucas S."/>
            <person name="Mishler D.B."/>
            <person name="Reski R."/>
            <person name="Grigoriev I."/>
            <person name="Quatrano R.S."/>
            <person name="Boore J.L."/>
        </authorList>
    </citation>
    <scope>NUCLEOTIDE SEQUENCE [LARGE SCALE GENOMIC DNA]</scope>
    <source>
        <strain evidence="2 3">cv. Gransden 2004</strain>
    </source>
</reference>
<reference evidence="2" key="3">
    <citation type="submission" date="2020-12" db="UniProtKB">
        <authorList>
            <consortium name="EnsemblPlants"/>
        </authorList>
    </citation>
    <scope>IDENTIFICATION</scope>
</reference>
<protein>
    <submittedName>
        <fullName evidence="1 2">Uncharacterized protein</fullName>
    </submittedName>
</protein>
<gene>
    <name evidence="1" type="ORF">PHYPA_016205</name>
</gene>
<dbReference type="Gramene" id="Pp3c12_12960V3.1">
    <property type="protein sequence ID" value="PAC:32973989.CDS.1"/>
    <property type="gene ID" value="Pp3c12_12960"/>
</dbReference>
<dbReference type="InParanoid" id="A0A2K1JQM2"/>
<evidence type="ECO:0000313" key="3">
    <source>
        <dbReference type="Proteomes" id="UP000006727"/>
    </source>
</evidence>
<dbReference type="AlphaFoldDB" id="A0A2K1JQM2"/>
<keyword evidence="3" id="KW-1185">Reference proteome</keyword>
<evidence type="ECO:0000313" key="2">
    <source>
        <dbReference type="EnsemblPlants" id="PAC:32973989.CDS.1"/>
    </source>
</evidence>
<organism evidence="1">
    <name type="scientific">Physcomitrium patens</name>
    <name type="common">Spreading-leaved earth moss</name>
    <name type="synonym">Physcomitrella patens</name>
    <dbReference type="NCBI Taxonomy" id="3218"/>
    <lineage>
        <taxon>Eukaryota</taxon>
        <taxon>Viridiplantae</taxon>
        <taxon>Streptophyta</taxon>
        <taxon>Embryophyta</taxon>
        <taxon>Bryophyta</taxon>
        <taxon>Bryophytina</taxon>
        <taxon>Bryopsida</taxon>
        <taxon>Funariidae</taxon>
        <taxon>Funariales</taxon>
        <taxon>Funariaceae</taxon>
        <taxon>Physcomitrium</taxon>
    </lineage>
</organism>
<proteinExistence type="predicted"/>
<evidence type="ECO:0000313" key="1">
    <source>
        <dbReference type="EMBL" id="PNR43822.1"/>
    </source>
</evidence>
<accession>A0A2K1JQM2</accession>
<name>A0A2K1JQM2_PHYPA</name>
<dbReference type="EMBL" id="ABEU02000012">
    <property type="protein sequence ID" value="PNR43822.1"/>
    <property type="molecule type" value="Genomic_DNA"/>
</dbReference>
<dbReference type="EnsemblPlants" id="Pp3c12_12960V3.1">
    <property type="protein sequence ID" value="PAC:32973989.CDS.1"/>
    <property type="gene ID" value="Pp3c12_12960"/>
</dbReference>
<reference evidence="1 3" key="2">
    <citation type="journal article" date="2018" name="Plant J.">
        <title>The Physcomitrella patens chromosome-scale assembly reveals moss genome structure and evolution.</title>
        <authorList>
            <person name="Lang D."/>
            <person name="Ullrich K.K."/>
            <person name="Murat F."/>
            <person name="Fuchs J."/>
            <person name="Jenkins J."/>
            <person name="Haas F.B."/>
            <person name="Piednoel M."/>
            <person name="Gundlach H."/>
            <person name="Van Bel M."/>
            <person name="Meyberg R."/>
            <person name="Vives C."/>
            <person name="Morata J."/>
            <person name="Symeonidi A."/>
            <person name="Hiss M."/>
            <person name="Muchero W."/>
            <person name="Kamisugi Y."/>
            <person name="Saleh O."/>
            <person name="Blanc G."/>
            <person name="Decker E.L."/>
            <person name="van Gessel N."/>
            <person name="Grimwood J."/>
            <person name="Hayes R.D."/>
            <person name="Graham S.W."/>
            <person name="Gunter L.E."/>
            <person name="McDaniel S.F."/>
            <person name="Hoernstein S.N.W."/>
            <person name="Larsson A."/>
            <person name="Li F.W."/>
            <person name="Perroud P.F."/>
            <person name="Phillips J."/>
            <person name="Ranjan P."/>
            <person name="Rokshar D.S."/>
            <person name="Rothfels C.J."/>
            <person name="Schneider L."/>
            <person name="Shu S."/>
            <person name="Stevenson D.W."/>
            <person name="Thummler F."/>
            <person name="Tillich M."/>
            <person name="Villarreal Aguilar J.C."/>
            <person name="Widiez T."/>
            <person name="Wong G.K."/>
            <person name="Wymore A."/>
            <person name="Zhang Y."/>
            <person name="Zimmer A.D."/>
            <person name="Quatrano R.S."/>
            <person name="Mayer K.F.X."/>
            <person name="Goodstein D."/>
            <person name="Casacuberta J.M."/>
            <person name="Vandepoele K."/>
            <person name="Reski R."/>
            <person name="Cuming A.C."/>
            <person name="Tuskan G.A."/>
            <person name="Maumus F."/>
            <person name="Salse J."/>
            <person name="Schmutz J."/>
            <person name="Rensing S.A."/>
        </authorList>
    </citation>
    <scope>NUCLEOTIDE SEQUENCE [LARGE SCALE GENOMIC DNA]</scope>
    <source>
        <strain evidence="2 3">cv. Gransden 2004</strain>
    </source>
</reference>
<sequence length="57" mass="6367">MRALAERGDPESLGSLRPQLLNEADHVWATKRAEEDELCLETAVIVDDVFPVSQTFP</sequence>
<dbReference type="PaxDb" id="3218-PP1S261_5V6.1"/>